<name>A0AAP0NR30_9MAGN</name>
<dbReference type="AlphaFoldDB" id="A0AAP0NR30"/>
<evidence type="ECO:0000256" key="1">
    <source>
        <dbReference type="SAM" id="MobiDB-lite"/>
    </source>
</evidence>
<dbReference type="Proteomes" id="UP001420932">
    <property type="component" value="Unassembled WGS sequence"/>
</dbReference>
<protein>
    <submittedName>
        <fullName evidence="2">Uncharacterized protein</fullName>
    </submittedName>
</protein>
<reference evidence="2 3" key="1">
    <citation type="submission" date="2024-01" db="EMBL/GenBank/DDBJ databases">
        <title>Genome assemblies of Stephania.</title>
        <authorList>
            <person name="Yang L."/>
        </authorList>
    </citation>
    <scope>NUCLEOTIDE SEQUENCE [LARGE SCALE GENOMIC DNA]</scope>
    <source>
        <strain evidence="2">YNDBR</strain>
        <tissue evidence="2">Leaf</tissue>
    </source>
</reference>
<gene>
    <name evidence="2" type="ORF">Syun_021437</name>
</gene>
<keyword evidence="3" id="KW-1185">Reference proteome</keyword>
<feature type="compositionally biased region" description="Basic and acidic residues" evidence="1">
    <location>
        <begin position="15"/>
        <end position="27"/>
    </location>
</feature>
<accession>A0AAP0NR30</accession>
<sequence length="103" mass="11786">MMQWPAMRGRDAGDQIYRVDAESDGRDKKKKKMTNKGVEWMTQLVHGLDVADASDQMETARLSIGCAGAWQCCVSHYQRGQSCVSHNQRDDRVVFRITRETHN</sequence>
<evidence type="ECO:0000313" key="2">
    <source>
        <dbReference type="EMBL" id="KAK9114640.1"/>
    </source>
</evidence>
<proteinExistence type="predicted"/>
<feature type="region of interest" description="Disordered" evidence="1">
    <location>
        <begin position="15"/>
        <end position="34"/>
    </location>
</feature>
<dbReference type="EMBL" id="JBBNAF010000009">
    <property type="protein sequence ID" value="KAK9114640.1"/>
    <property type="molecule type" value="Genomic_DNA"/>
</dbReference>
<evidence type="ECO:0000313" key="3">
    <source>
        <dbReference type="Proteomes" id="UP001420932"/>
    </source>
</evidence>
<comment type="caution">
    <text evidence="2">The sequence shown here is derived from an EMBL/GenBank/DDBJ whole genome shotgun (WGS) entry which is preliminary data.</text>
</comment>
<organism evidence="2 3">
    <name type="scientific">Stephania yunnanensis</name>
    <dbReference type="NCBI Taxonomy" id="152371"/>
    <lineage>
        <taxon>Eukaryota</taxon>
        <taxon>Viridiplantae</taxon>
        <taxon>Streptophyta</taxon>
        <taxon>Embryophyta</taxon>
        <taxon>Tracheophyta</taxon>
        <taxon>Spermatophyta</taxon>
        <taxon>Magnoliopsida</taxon>
        <taxon>Ranunculales</taxon>
        <taxon>Menispermaceae</taxon>
        <taxon>Menispermoideae</taxon>
        <taxon>Cissampelideae</taxon>
        <taxon>Stephania</taxon>
    </lineage>
</organism>